<protein>
    <recommendedName>
        <fullName evidence="1">PPM-type phosphatase domain-containing protein</fullName>
    </recommendedName>
</protein>
<dbReference type="OrthoDB" id="9816099at2"/>
<dbReference type="STRING" id="1395571.TMS3_0120085"/>
<dbReference type="InterPro" id="IPR001932">
    <property type="entry name" value="PPM-type_phosphatase-like_dom"/>
</dbReference>
<gene>
    <name evidence="2" type="ORF">TMS3_0120085</name>
</gene>
<name>A0A0A1YED1_9PSED</name>
<evidence type="ECO:0000259" key="1">
    <source>
        <dbReference type="Pfam" id="PF13672"/>
    </source>
</evidence>
<keyword evidence="3" id="KW-1185">Reference proteome</keyword>
<evidence type="ECO:0000313" key="3">
    <source>
        <dbReference type="Proteomes" id="UP000030063"/>
    </source>
</evidence>
<comment type="caution">
    <text evidence="2">The sequence shown here is derived from an EMBL/GenBank/DDBJ whole genome shotgun (WGS) entry which is preliminary data.</text>
</comment>
<organism evidence="2 3">
    <name type="scientific">Pseudomonas taeanensis MS-3</name>
    <dbReference type="NCBI Taxonomy" id="1395571"/>
    <lineage>
        <taxon>Bacteria</taxon>
        <taxon>Pseudomonadati</taxon>
        <taxon>Pseudomonadota</taxon>
        <taxon>Gammaproteobacteria</taxon>
        <taxon>Pseudomonadales</taxon>
        <taxon>Pseudomonadaceae</taxon>
        <taxon>Pseudomonas</taxon>
    </lineage>
</organism>
<dbReference type="Proteomes" id="UP000030063">
    <property type="component" value="Unassembled WGS sequence"/>
</dbReference>
<accession>A0A0A1YED1</accession>
<proteinExistence type="predicted"/>
<reference evidence="2 3" key="1">
    <citation type="journal article" date="2014" name="Genome Announc.">
        <title>Draft Genome Sequence of Petroleum Oil-Degrading Marine Bacterium Pseudomonas taeanensis Strain MS-3, Isolated from a Crude Oil-Contaminated Seashore.</title>
        <authorList>
            <person name="Lee S.Y."/>
            <person name="Kim S.H."/>
            <person name="Lee D.G."/>
            <person name="Shin S."/>
            <person name="Yun S.H."/>
            <person name="Choi C.W."/>
            <person name="Chung Y.H."/>
            <person name="Choi J.S."/>
            <person name="Kahng H.Y."/>
            <person name="Kim S.I."/>
        </authorList>
    </citation>
    <scope>NUCLEOTIDE SEQUENCE [LARGE SCALE GENOMIC DNA]</scope>
    <source>
        <strain evidence="2 3">MS-3</strain>
    </source>
</reference>
<evidence type="ECO:0000313" key="2">
    <source>
        <dbReference type="EMBL" id="KFX68182.1"/>
    </source>
</evidence>
<dbReference type="InterPro" id="IPR036457">
    <property type="entry name" value="PPM-type-like_dom_sf"/>
</dbReference>
<dbReference type="EMBL" id="AWSQ01000007">
    <property type="protein sequence ID" value="KFX68182.1"/>
    <property type="molecule type" value="Genomic_DNA"/>
</dbReference>
<dbReference type="SUPFAM" id="SSF81606">
    <property type="entry name" value="PP2C-like"/>
    <property type="match status" value="1"/>
</dbReference>
<dbReference type="AlphaFoldDB" id="A0A0A1YED1"/>
<dbReference type="Gene3D" id="3.60.40.10">
    <property type="entry name" value="PPM-type phosphatase domain"/>
    <property type="match status" value="1"/>
</dbReference>
<feature type="domain" description="PPM-type phosphatase" evidence="1">
    <location>
        <begin position="13"/>
        <end position="212"/>
    </location>
</feature>
<dbReference type="eggNOG" id="COG0631">
    <property type="taxonomic scope" value="Bacteria"/>
</dbReference>
<sequence>MTLWKSFGASVPGPAHLAAGLPNQDAWAAFHRDRGDGIVVSDGLGSKPFSSFGSKAACQAVAQACRSRTEADPASLLQRITSNWLSLVAPLEPRDCAATCLFAFRAGNGVIHLGMLGDGLIAAIRSDGSVMSLADDKSQGFSNITAALSQRVSERDWQVASLPERDCLAILLCSDGVADDLEDIPGFVTGVIDAHRSLAAVTANRRLQAMLEKWPTPKHSDDKTVACLCREESTDG</sequence>
<dbReference type="Pfam" id="PF13672">
    <property type="entry name" value="PP2C_2"/>
    <property type="match status" value="1"/>
</dbReference>